<dbReference type="PANTHER" id="PTHR40465:SF1">
    <property type="entry name" value="DUF6534 DOMAIN-CONTAINING PROTEIN"/>
    <property type="match status" value="1"/>
</dbReference>
<dbReference type="STRING" id="1036808.A0A0C3D3M1"/>
<accession>A0A0C3D3M1</accession>
<feature type="transmembrane region" description="Helical" evidence="1">
    <location>
        <begin position="12"/>
        <end position="33"/>
    </location>
</feature>
<proteinExistence type="predicted"/>
<feature type="transmembrane region" description="Helical" evidence="1">
    <location>
        <begin position="140"/>
        <end position="164"/>
    </location>
</feature>
<evidence type="ECO:0000256" key="1">
    <source>
        <dbReference type="SAM" id="Phobius"/>
    </source>
</evidence>
<keyword evidence="1" id="KW-0472">Membrane</keyword>
<dbReference type="InParanoid" id="A0A0C3D3M1"/>
<keyword evidence="4" id="KW-1185">Reference proteome</keyword>
<feature type="transmembrane region" description="Helical" evidence="1">
    <location>
        <begin position="45"/>
        <end position="66"/>
    </location>
</feature>
<dbReference type="AlphaFoldDB" id="A0A0C3D3M1"/>
<evidence type="ECO:0000313" key="3">
    <source>
        <dbReference type="EMBL" id="KIM55390.1"/>
    </source>
</evidence>
<feature type="transmembrane region" description="Helical" evidence="1">
    <location>
        <begin position="73"/>
        <end position="98"/>
    </location>
</feature>
<dbReference type="OrthoDB" id="3265526at2759"/>
<dbReference type="Pfam" id="PF20152">
    <property type="entry name" value="DUF6534"/>
    <property type="match status" value="1"/>
</dbReference>
<name>A0A0C3D3M1_9AGAM</name>
<dbReference type="Proteomes" id="UP000053989">
    <property type="component" value="Unassembled WGS sequence"/>
</dbReference>
<gene>
    <name evidence="3" type="ORF">SCLCIDRAFT_30436</name>
</gene>
<dbReference type="EMBL" id="KN822136">
    <property type="protein sequence ID" value="KIM55390.1"/>
    <property type="molecule type" value="Genomic_DNA"/>
</dbReference>
<reference evidence="3 4" key="1">
    <citation type="submission" date="2014-04" db="EMBL/GenBank/DDBJ databases">
        <authorList>
            <consortium name="DOE Joint Genome Institute"/>
            <person name="Kuo A."/>
            <person name="Kohler A."/>
            <person name="Nagy L.G."/>
            <person name="Floudas D."/>
            <person name="Copeland A."/>
            <person name="Barry K.W."/>
            <person name="Cichocki N."/>
            <person name="Veneault-Fourrey C."/>
            <person name="LaButti K."/>
            <person name="Lindquist E.A."/>
            <person name="Lipzen A."/>
            <person name="Lundell T."/>
            <person name="Morin E."/>
            <person name="Murat C."/>
            <person name="Sun H."/>
            <person name="Tunlid A."/>
            <person name="Henrissat B."/>
            <person name="Grigoriev I.V."/>
            <person name="Hibbett D.S."/>
            <person name="Martin F."/>
            <person name="Nordberg H.P."/>
            <person name="Cantor M.N."/>
            <person name="Hua S.X."/>
        </authorList>
    </citation>
    <scope>NUCLEOTIDE SEQUENCE [LARGE SCALE GENOMIC DNA]</scope>
    <source>
        <strain evidence="3 4">Foug A</strain>
    </source>
</reference>
<reference evidence="4" key="2">
    <citation type="submission" date="2015-01" db="EMBL/GenBank/DDBJ databases">
        <title>Evolutionary Origins and Diversification of the Mycorrhizal Mutualists.</title>
        <authorList>
            <consortium name="DOE Joint Genome Institute"/>
            <consortium name="Mycorrhizal Genomics Consortium"/>
            <person name="Kohler A."/>
            <person name="Kuo A."/>
            <person name="Nagy L.G."/>
            <person name="Floudas D."/>
            <person name="Copeland A."/>
            <person name="Barry K.W."/>
            <person name="Cichocki N."/>
            <person name="Veneault-Fourrey C."/>
            <person name="LaButti K."/>
            <person name="Lindquist E.A."/>
            <person name="Lipzen A."/>
            <person name="Lundell T."/>
            <person name="Morin E."/>
            <person name="Murat C."/>
            <person name="Riley R."/>
            <person name="Ohm R."/>
            <person name="Sun H."/>
            <person name="Tunlid A."/>
            <person name="Henrissat B."/>
            <person name="Grigoriev I.V."/>
            <person name="Hibbett D.S."/>
            <person name="Martin F."/>
        </authorList>
    </citation>
    <scope>NUCLEOTIDE SEQUENCE [LARGE SCALE GENOMIC DNA]</scope>
    <source>
        <strain evidence="4">Foug A</strain>
    </source>
</reference>
<dbReference type="PANTHER" id="PTHR40465">
    <property type="entry name" value="CHROMOSOME 1, WHOLE GENOME SHOTGUN SEQUENCE"/>
    <property type="match status" value="1"/>
</dbReference>
<feature type="transmembrane region" description="Helical" evidence="1">
    <location>
        <begin position="202"/>
        <end position="221"/>
    </location>
</feature>
<feature type="domain" description="DUF6534" evidence="2">
    <location>
        <begin position="152"/>
        <end position="235"/>
    </location>
</feature>
<keyword evidence="1" id="KW-1133">Transmembrane helix</keyword>
<keyword evidence="1" id="KW-0812">Transmembrane</keyword>
<dbReference type="HOGENOM" id="CLU_046025_2_0_1"/>
<evidence type="ECO:0000259" key="2">
    <source>
        <dbReference type="Pfam" id="PF20152"/>
    </source>
</evidence>
<dbReference type="InterPro" id="IPR045339">
    <property type="entry name" value="DUF6534"/>
</dbReference>
<feature type="transmembrane region" description="Helical" evidence="1">
    <location>
        <begin position="104"/>
        <end position="128"/>
    </location>
</feature>
<organism evidence="3 4">
    <name type="scientific">Scleroderma citrinum Foug A</name>
    <dbReference type="NCBI Taxonomy" id="1036808"/>
    <lineage>
        <taxon>Eukaryota</taxon>
        <taxon>Fungi</taxon>
        <taxon>Dikarya</taxon>
        <taxon>Basidiomycota</taxon>
        <taxon>Agaricomycotina</taxon>
        <taxon>Agaricomycetes</taxon>
        <taxon>Agaricomycetidae</taxon>
        <taxon>Boletales</taxon>
        <taxon>Sclerodermatineae</taxon>
        <taxon>Sclerodermataceae</taxon>
        <taxon>Scleroderma</taxon>
    </lineage>
</organism>
<sequence length="252" mass="28005">MNPAEIAHGPFLIGVAINILLYGIMVTQMYLYYSTYKSDHLWVKLFVAFLFLADTVNTLFDFVYIYQSLVNHFVFATDPVMTGIISGSVQLFFAWRIYVLTKNWLVVLAVVLLSVAGFLGSVGATIGVRIVPVFVQFQKFEVIVIIWLAGEACADVIITTALVLHLRNQKSGFPPTDDVIDRVIRLTMQTGLLTSLWATTDLVLYLTLTSGLHLLFNVPLAKLYTNSLMSSLNARGGWNRILSSADQVGDSK</sequence>
<protein>
    <recommendedName>
        <fullName evidence="2">DUF6534 domain-containing protein</fullName>
    </recommendedName>
</protein>
<evidence type="ECO:0000313" key="4">
    <source>
        <dbReference type="Proteomes" id="UP000053989"/>
    </source>
</evidence>